<gene>
    <name evidence="18" type="ORF">SASPL_103583</name>
</gene>
<evidence type="ECO:0000256" key="1">
    <source>
        <dbReference type="ARBA" id="ARBA00001961"/>
    </source>
</evidence>
<evidence type="ECO:0000256" key="11">
    <source>
        <dbReference type="ARBA" id="ARBA00023002"/>
    </source>
</evidence>
<organism evidence="18">
    <name type="scientific">Salvia splendens</name>
    <name type="common">Scarlet sage</name>
    <dbReference type="NCBI Taxonomy" id="180675"/>
    <lineage>
        <taxon>Eukaryota</taxon>
        <taxon>Viridiplantae</taxon>
        <taxon>Streptophyta</taxon>
        <taxon>Embryophyta</taxon>
        <taxon>Tracheophyta</taxon>
        <taxon>Spermatophyta</taxon>
        <taxon>Magnoliopsida</taxon>
        <taxon>eudicotyledons</taxon>
        <taxon>Gunneridae</taxon>
        <taxon>Pentapetalae</taxon>
        <taxon>asterids</taxon>
        <taxon>lamiids</taxon>
        <taxon>Lamiales</taxon>
        <taxon>Lamiaceae</taxon>
        <taxon>Nepetoideae</taxon>
        <taxon>Mentheae</taxon>
        <taxon>Salviinae</taxon>
        <taxon>Salvia</taxon>
        <taxon>Salvia subgen. Calosphace</taxon>
        <taxon>core Calosphace</taxon>
    </lineage>
</organism>
<keyword evidence="13 16" id="KW-0472">Membrane</keyword>
<keyword evidence="19" id="KW-1185">Reference proteome</keyword>
<keyword evidence="14" id="KW-0325">Glycoprotein</keyword>
<evidence type="ECO:0000256" key="3">
    <source>
        <dbReference type="ARBA" id="ARBA00006511"/>
    </source>
</evidence>
<proteinExistence type="inferred from homology"/>
<evidence type="ECO:0000259" key="17">
    <source>
        <dbReference type="PROSITE" id="PS51471"/>
    </source>
</evidence>
<dbReference type="InterPro" id="IPR044862">
    <property type="entry name" value="Pro_4_hyd_alph_FE2OG_OXY"/>
</dbReference>
<accession>A0A8X9A909</accession>
<dbReference type="GO" id="GO:0004656">
    <property type="term" value="F:procollagen-proline 4-dioxygenase activity"/>
    <property type="evidence" value="ECO:0007669"/>
    <property type="project" value="UniProtKB-EC"/>
</dbReference>
<comment type="caution">
    <text evidence="18">The sequence shown here is derived from an EMBL/GenBank/DDBJ whole genome shotgun (WGS) entry which is preliminary data.</text>
</comment>
<dbReference type="EMBL" id="PNBA02000002">
    <property type="protein sequence ID" value="KAG6432011.1"/>
    <property type="molecule type" value="Genomic_DNA"/>
</dbReference>
<keyword evidence="6" id="KW-0479">Metal-binding</keyword>
<feature type="transmembrane region" description="Helical" evidence="16">
    <location>
        <begin position="12"/>
        <end position="35"/>
    </location>
</feature>
<sequence length="433" mass="48474">MGKWRGNRHLGMRYSTIVLALSMLLMATVLLLMVLELGIPVPAGPEEESSPIRLKRMILDSNGGEGLGERGEQRTEVVSWEPRAFIYHNFLSKEECEYLINRATPHMVKSTVVDSETGKSVDSSVRTSYGTFFKRGQDKVIRAIEKRIADYTLIPVEHGEGLHVLHYKVGQKYNPHFDYFVDEFNTRNGGQRIATLLMYLSDVEEGGETVFPAAKGNISSVAGWNGMSECAKKGVSVKPKMGDALLFWSMHPDATLDPSSLHGSCPVIKGDKWSFPVGSEEDLKHIYAVEEVKDWEEDEYRSPRISARTSYGMFLKRGQDKVIRGIEKRIADYTLIPVENGESLYVLHYEKGQKYDPHYDYSDGGSTTRNGGPRMATFLMYLSDVEEGGETVFPSAKGNIEKKGISIKPKMGDALLFWSMNHDGTLDPLSLHG</sequence>
<dbReference type="GO" id="GO:0005506">
    <property type="term" value="F:iron ion binding"/>
    <property type="evidence" value="ECO:0007669"/>
    <property type="project" value="InterPro"/>
</dbReference>
<dbReference type="InterPro" id="IPR045054">
    <property type="entry name" value="P4HA-like"/>
</dbReference>
<comment type="subcellular location">
    <subcellularLocation>
        <location evidence="2">Endoplasmic reticulum membrane</location>
        <topology evidence="2">Single-pass type II membrane protein</topology>
    </subcellularLocation>
</comment>
<feature type="domain" description="Fe2OG dioxygenase" evidence="17">
    <location>
        <begin position="158"/>
        <end position="281"/>
    </location>
</feature>
<evidence type="ECO:0000256" key="5">
    <source>
        <dbReference type="ARBA" id="ARBA00022692"/>
    </source>
</evidence>
<evidence type="ECO:0000256" key="13">
    <source>
        <dbReference type="ARBA" id="ARBA00023136"/>
    </source>
</evidence>
<dbReference type="GO" id="GO:0005789">
    <property type="term" value="C:endoplasmic reticulum membrane"/>
    <property type="evidence" value="ECO:0007669"/>
    <property type="project" value="UniProtKB-SubCell"/>
</dbReference>
<comment type="catalytic activity">
    <reaction evidence="15">
        <text>L-prolyl-[collagen] + 2-oxoglutarate + O2 = trans-4-hydroxy-L-prolyl-[collagen] + succinate + CO2</text>
        <dbReference type="Rhea" id="RHEA:18945"/>
        <dbReference type="Rhea" id="RHEA-COMP:11676"/>
        <dbReference type="Rhea" id="RHEA-COMP:11680"/>
        <dbReference type="ChEBI" id="CHEBI:15379"/>
        <dbReference type="ChEBI" id="CHEBI:16526"/>
        <dbReference type="ChEBI" id="CHEBI:16810"/>
        <dbReference type="ChEBI" id="CHEBI:30031"/>
        <dbReference type="ChEBI" id="CHEBI:50342"/>
        <dbReference type="ChEBI" id="CHEBI:61965"/>
        <dbReference type="EC" id="1.14.11.2"/>
    </reaction>
</comment>
<dbReference type="Proteomes" id="UP000298416">
    <property type="component" value="Unassembled WGS sequence"/>
</dbReference>
<evidence type="ECO:0000256" key="16">
    <source>
        <dbReference type="SAM" id="Phobius"/>
    </source>
</evidence>
<dbReference type="Gene3D" id="2.60.120.620">
    <property type="entry name" value="q2cbj1_9rhob like domain"/>
    <property type="match status" value="2"/>
</dbReference>
<keyword evidence="10 16" id="KW-1133">Transmembrane helix</keyword>
<keyword evidence="11" id="KW-0560">Oxidoreductase</keyword>
<dbReference type="GO" id="GO:0031418">
    <property type="term" value="F:L-ascorbic acid binding"/>
    <property type="evidence" value="ECO:0007669"/>
    <property type="project" value="InterPro"/>
</dbReference>
<keyword evidence="12" id="KW-0408">Iron</keyword>
<evidence type="ECO:0000256" key="4">
    <source>
        <dbReference type="ARBA" id="ARBA00012269"/>
    </source>
</evidence>
<reference evidence="18" key="2">
    <citation type="submission" date="2020-08" db="EMBL/GenBank/DDBJ databases">
        <title>Plant Genome Project.</title>
        <authorList>
            <person name="Zhang R.-G."/>
        </authorList>
    </citation>
    <scope>NUCLEOTIDE SEQUENCE</scope>
    <source>
        <strain evidence="18">Huo1</strain>
        <tissue evidence="18">Leaf</tissue>
    </source>
</reference>
<reference evidence="18" key="1">
    <citation type="submission" date="2018-01" db="EMBL/GenBank/DDBJ databases">
        <authorList>
            <person name="Mao J.F."/>
        </authorList>
    </citation>
    <scope>NUCLEOTIDE SEQUENCE</scope>
    <source>
        <strain evidence="18">Huo1</strain>
        <tissue evidence="18">Leaf</tissue>
    </source>
</reference>
<evidence type="ECO:0000256" key="15">
    <source>
        <dbReference type="ARBA" id="ARBA00049169"/>
    </source>
</evidence>
<protein>
    <recommendedName>
        <fullName evidence="4">procollagen-proline 4-dioxygenase</fullName>
        <ecNumber evidence="4">1.14.11.2</ecNumber>
    </recommendedName>
</protein>
<evidence type="ECO:0000256" key="2">
    <source>
        <dbReference type="ARBA" id="ARBA00004648"/>
    </source>
</evidence>
<keyword evidence="8" id="KW-0223">Dioxygenase</keyword>
<dbReference type="InterPro" id="IPR006620">
    <property type="entry name" value="Pro_4_hyd_alph"/>
</dbReference>
<dbReference type="EC" id="1.14.11.2" evidence="4"/>
<feature type="domain" description="Fe2OG dioxygenase" evidence="17">
    <location>
        <begin position="340"/>
        <end position="433"/>
    </location>
</feature>
<evidence type="ECO:0000256" key="6">
    <source>
        <dbReference type="ARBA" id="ARBA00022723"/>
    </source>
</evidence>
<dbReference type="Pfam" id="PF13640">
    <property type="entry name" value="2OG-FeII_Oxy_3"/>
    <property type="match status" value="2"/>
</dbReference>
<evidence type="ECO:0000256" key="8">
    <source>
        <dbReference type="ARBA" id="ARBA00022964"/>
    </source>
</evidence>
<keyword evidence="7" id="KW-0256">Endoplasmic reticulum</keyword>
<dbReference type="SMART" id="SM00702">
    <property type="entry name" value="P4Hc"/>
    <property type="match status" value="2"/>
</dbReference>
<keyword evidence="9" id="KW-0735">Signal-anchor</keyword>
<evidence type="ECO:0000256" key="12">
    <source>
        <dbReference type="ARBA" id="ARBA00023004"/>
    </source>
</evidence>
<evidence type="ECO:0000313" key="18">
    <source>
        <dbReference type="EMBL" id="KAG6432011.1"/>
    </source>
</evidence>
<keyword evidence="5 16" id="KW-0812">Transmembrane</keyword>
<dbReference type="PANTHER" id="PTHR10869">
    <property type="entry name" value="PROLYL 4-HYDROXYLASE ALPHA SUBUNIT"/>
    <property type="match status" value="1"/>
</dbReference>
<evidence type="ECO:0000256" key="7">
    <source>
        <dbReference type="ARBA" id="ARBA00022824"/>
    </source>
</evidence>
<dbReference type="AlphaFoldDB" id="A0A8X9A909"/>
<dbReference type="PANTHER" id="PTHR10869:SF123">
    <property type="entry name" value="PROLYL 4-HYDROXYLASE 10-RELATED"/>
    <property type="match status" value="1"/>
</dbReference>
<comment type="cofactor">
    <cofactor evidence="1">
        <name>L-ascorbate</name>
        <dbReference type="ChEBI" id="CHEBI:38290"/>
    </cofactor>
</comment>
<name>A0A8X9A909_SALSN</name>
<evidence type="ECO:0000256" key="10">
    <source>
        <dbReference type="ARBA" id="ARBA00022989"/>
    </source>
</evidence>
<dbReference type="InterPro" id="IPR005123">
    <property type="entry name" value="Oxoglu/Fe-dep_dioxygenase_dom"/>
</dbReference>
<evidence type="ECO:0000256" key="14">
    <source>
        <dbReference type="ARBA" id="ARBA00023180"/>
    </source>
</evidence>
<evidence type="ECO:0000256" key="9">
    <source>
        <dbReference type="ARBA" id="ARBA00022968"/>
    </source>
</evidence>
<evidence type="ECO:0000313" key="19">
    <source>
        <dbReference type="Proteomes" id="UP000298416"/>
    </source>
</evidence>
<dbReference type="PROSITE" id="PS51471">
    <property type="entry name" value="FE2OG_OXY"/>
    <property type="match status" value="2"/>
</dbReference>
<dbReference type="FunFam" id="2.60.120.620:FF:000002">
    <property type="entry name" value="Prolyl 4-hydroxylase 4"/>
    <property type="match status" value="1"/>
</dbReference>
<comment type="similarity">
    <text evidence="3">Belongs to the P4HA family.</text>
</comment>